<dbReference type="PANTHER" id="PTHR42847:SF4">
    <property type="entry name" value="ALKANESULFONATE MONOOXYGENASE-RELATED"/>
    <property type="match status" value="1"/>
</dbReference>
<dbReference type="EMBL" id="JBHSJO010000003">
    <property type="protein sequence ID" value="MFC5020350.1"/>
    <property type="molecule type" value="Genomic_DNA"/>
</dbReference>
<proteinExistence type="predicted"/>
<dbReference type="RefSeq" id="WP_328661993.1">
    <property type="nucleotide sequence ID" value="NZ_BAAATN010000022.1"/>
</dbReference>
<dbReference type="InterPro" id="IPR036661">
    <property type="entry name" value="Luciferase-like_sf"/>
</dbReference>
<dbReference type="SUPFAM" id="SSF51679">
    <property type="entry name" value="Bacterial luciferase-like"/>
    <property type="match status" value="1"/>
</dbReference>
<dbReference type="Proteomes" id="UP001595855">
    <property type="component" value="Unassembled WGS sequence"/>
</dbReference>
<dbReference type="InterPro" id="IPR011251">
    <property type="entry name" value="Luciferase-like_dom"/>
</dbReference>
<dbReference type="GO" id="GO:0016491">
    <property type="term" value="F:oxidoreductase activity"/>
    <property type="evidence" value="ECO:0007669"/>
    <property type="project" value="UniProtKB-KW"/>
</dbReference>
<keyword evidence="2" id="KW-0288">FMN</keyword>
<evidence type="ECO:0000256" key="3">
    <source>
        <dbReference type="ARBA" id="ARBA00023002"/>
    </source>
</evidence>
<comment type="caution">
    <text evidence="6">The sequence shown here is derived from an EMBL/GenBank/DDBJ whole genome shotgun (WGS) entry which is preliminary data.</text>
</comment>
<dbReference type="InterPro" id="IPR019921">
    <property type="entry name" value="Lucif-like_OxRdtase_Rv2161c"/>
</dbReference>
<protein>
    <submittedName>
        <fullName evidence="6">TIGR03619 family F420-dependent LLM class oxidoreductase</fullName>
        <ecNumber evidence="6">1.-.-.-</ecNumber>
    </submittedName>
</protein>
<evidence type="ECO:0000256" key="2">
    <source>
        <dbReference type="ARBA" id="ARBA00022643"/>
    </source>
</evidence>
<evidence type="ECO:0000259" key="5">
    <source>
        <dbReference type="Pfam" id="PF00296"/>
    </source>
</evidence>
<evidence type="ECO:0000256" key="4">
    <source>
        <dbReference type="ARBA" id="ARBA00023033"/>
    </source>
</evidence>
<keyword evidence="3 6" id="KW-0560">Oxidoreductase</keyword>
<dbReference type="EC" id="1.-.-.-" evidence="6"/>
<dbReference type="Pfam" id="PF00296">
    <property type="entry name" value="Bac_luciferase"/>
    <property type="match status" value="1"/>
</dbReference>
<organism evidence="6 7">
    <name type="scientific">Streptomyces lienomycini</name>
    <dbReference type="NCBI Taxonomy" id="284035"/>
    <lineage>
        <taxon>Bacteria</taxon>
        <taxon>Bacillati</taxon>
        <taxon>Actinomycetota</taxon>
        <taxon>Actinomycetes</taxon>
        <taxon>Kitasatosporales</taxon>
        <taxon>Streptomycetaceae</taxon>
        <taxon>Streptomyces</taxon>
    </lineage>
</organism>
<evidence type="ECO:0000256" key="1">
    <source>
        <dbReference type="ARBA" id="ARBA00022630"/>
    </source>
</evidence>
<dbReference type="NCBIfam" id="TIGR03619">
    <property type="entry name" value="F420_Rv2161c"/>
    <property type="match status" value="1"/>
</dbReference>
<evidence type="ECO:0000313" key="6">
    <source>
        <dbReference type="EMBL" id="MFC5020350.1"/>
    </source>
</evidence>
<sequence>MSEVSEPATRALGVGVPLSGAWATPATQVRVAQQAEALGYQSLWTFTRLLFPLQSDDAEWSSDFQPAFHHGVAEPLVTLGYLAGRTERIRLGISVLNAPFFAPAVLAKQLIQLDRVSAGRLDAGLAQGWSEEEFRAVGLPMERRVARTLEYVEVLRRMWEEDQAEFKGEFTELPRTLVRPRPVQPRFPLLLGGSTEKAWTRAGRLAQGWVSPGFVTVAEVADAASGVRAAAERAGRSPDGLRIVVRATVFLGPALGSGRAPFNGSIAQIRSDIEQMHDAGATEVFLDFNFDPRIVGPDADPAESLGRVGEALGALAPAALPAAR</sequence>
<feature type="domain" description="Luciferase-like" evidence="5">
    <location>
        <begin position="23"/>
        <end position="252"/>
    </location>
</feature>
<keyword evidence="7" id="KW-1185">Reference proteome</keyword>
<dbReference type="PANTHER" id="PTHR42847">
    <property type="entry name" value="ALKANESULFONATE MONOOXYGENASE"/>
    <property type="match status" value="1"/>
</dbReference>
<accession>A0ABV9X7W6</accession>
<reference evidence="7" key="1">
    <citation type="journal article" date="2019" name="Int. J. Syst. Evol. Microbiol.">
        <title>The Global Catalogue of Microorganisms (GCM) 10K type strain sequencing project: providing services to taxonomists for standard genome sequencing and annotation.</title>
        <authorList>
            <consortium name="The Broad Institute Genomics Platform"/>
            <consortium name="The Broad Institute Genome Sequencing Center for Infectious Disease"/>
            <person name="Wu L."/>
            <person name="Ma J."/>
        </authorList>
    </citation>
    <scope>NUCLEOTIDE SEQUENCE [LARGE SCALE GENOMIC DNA]</scope>
    <source>
        <strain evidence="7">CGMCC 4.1542</strain>
    </source>
</reference>
<gene>
    <name evidence="6" type="ORF">ACFPRC_36665</name>
</gene>
<name>A0ABV9X7W6_9ACTN</name>
<keyword evidence="4" id="KW-0503">Monooxygenase</keyword>
<evidence type="ECO:0000313" key="7">
    <source>
        <dbReference type="Proteomes" id="UP001595855"/>
    </source>
</evidence>
<dbReference type="Gene3D" id="3.20.20.30">
    <property type="entry name" value="Luciferase-like domain"/>
    <property type="match status" value="1"/>
</dbReference>
<keyword evidence="1" id="KW-0285">Flavoprotein</keyword>
<dbReference type="InterPro" id="IPR050172">
    <property type="entry name" value="SsuD_RutA_monooxygenase"/>
</dbReference>